<proteinExistence type="predicted"/>
<accession>X1GYB4</accession>
<comment type="caution">
    <text evidence="1">The sequence shown here is derived from an EMBL/GenBank/DDBJ whole genome shotgun (WGS) entry which is preliminary data.</text>
</comment>
<feature type="non-terminal residue" evidence="1">
    <location>
        <position position="1"/>
    </location>
</feature>
<protein>
    <submittedName>
        <fullName evidence="1">Uncharacterized protein</fullName>
    </submittedName>
</protein>
<gene>
    <name evidence="1" type="ORF">S03H2_51763</name>
</gene>
<name>X1GYB4_9ZZZZ</name>
<sequence length="260" mass="29509">YQFTDVTSGNPYIIFPGDFQTSGISSVDSFSQVTEFENYRTNYGTISYQDDIVSASAELSQFATGQDFYSSNYQDLNDNSYIDGAWIEDLQRSMSIDFRTDLPKYQTTYTYQPEIPEGNIMSSTGSKTAINRGVYSYYEITRSGTAGDLYYDILVPLEHNEDSDSIKSVKVDLSVASGFDTYSDMYSDSNLFNDITNPIKVQISRSSGWDDIANLGDVLNYDFYTSWYLTDFFYHQGVYSSGDTIPSNIFANKYYTPDFD</sequence>
<dbReference type="EMBL" id="BARU01032858">
    <property type="protein sequence ID" value="GAH62152.1"/>
    <property type="molecule type" value="Genomic_DNA"/>
</dbReference>
<feature type="non-terminal residue" evidence="1">
    <location>
        <position position="260"/>
    </location>
</feature>
<organism evidence="1">
    <name type="scientific">marine sediment metagenome</name>
    <dbReference type="NCBI Taxonomy" id="412755"/>
    <lineage>
        <taxon>unclassified sequences</taxon>
        <taxon>metagenomes</taxon>
        <taxon>ecological metagenomes</taxon>
    </lineage>
</organism>
<evidence type="ECO:0000313" key="1">
    <source>
        <dbReference type="EMBL" id="GAH62152.1"/>
    </source>
</evidence>
<dbReference type="AlphaFoldDB" id="X1GYB4"/>
<reference evidence="1" key="1">
    <citation type="journal article" date="2014" name="Front. Microbiol.">
        <title>High frequency of phylogenetically diverse reductive dehalogenase-homologous genes in deep subseafloor sedimentary metagenomes.</title>
        <authorList>
            <person name="Kawai M."/>
            <person name="Futagami T."/>
            <person name="Toyoda A."/>
            <person name="Takaki Y."/>
            <person name="Nishi S."/>
            <person name="Hori S."/>
            <person name="Arai W."/>
            <person name="Tsubouchi T."/>
            <person name="Morono Y."/>
            <person name="Uchiyama I."/>
            <person name="Ito T."/>
            <person name="Fujiyama A."/>
            <person name="Inagaki F."/>
            <person name="Takami H."/>
        </authorList>
    </citation>
    <scope>NUCLEOTIDE SEQUENCE</scope>
    <source>
        <strain evidence="1">Expedition CK06-06</strain>
    </source>
</reference>